<evidence type="ECO:0000313" key="2">
    <source>
        <dbReference type="Proteomes" id="UP000242474"/>
    </source>
</evidence>
<gene>
    <name evidence="1" type="ORF">COEREDRAFT_83685</name>
</gene>
<evidence type="ECO:0000313" key="1">
    <source>
        <dbReference type="EMBL" id="PIA13166.1"/>
    </source>
</evidence>
<accession>A0A2G5B2D1</accession>
<dbReference type="EMBL" id="KZ303546">
    <property type="protein sequence ID" value="PIA13166.1"/>
    <property type="molecule type" value="Genomic_DNA"/>
</dbReference>
<proteinExistence type="predicted"/>
<reference evidence="1 2" key="1">
    <citation type="journal article" date="2015" name="Genome Biol. Evol.">
        <title>Phylogenomic analyses indicate that early fungi evolved digesting cell walls of algal ancestors of land plants.</title>
        <authorList>
            <person name="Chang Y."/>
            <person name="Wang S."/>
            <person name="Sekimoto S."/>
            <person name="Aerts A.L."/>
            <person name="Choi C."/>
            <person name="Clum A."/>
            <person name="LaButti K.M."/>
            <person name="Lindquist E.A."/>
            <person name="Yee Ngan C."/>
            <person name="Ohm R.A."/>
            <person name="Salamov A.A."/>
            <person name="Grigoriev I.V."/>
            <person name="Spatafora J.W."/>
            <person name="Berbee M.L."/>
        </authorList>
    </citation>
    <scope>NUCLEOTIDE SEQUENCE [LARGE SCALE GENOMIC DNA]</scope>
    <source>
        <strain evidence="1 2">NRRL 1564</strain>
    </source>
</reference>
<keyword evidence="2" id="KW-1185">Reference proteome</keyword>
<organism evidence="1 2">
    <name type="scientific">Coemansia reversa (strain ATCC 12441 / NRRL 1564)</name>
    <dbReference type="NCBI Taxonomy" id="763665"/>
    <lineage>
        <taxon>Eukaryota</taxon>
        <taxon>Fungi</taxon>
        <taxon>Fungi incertae sedis</taxon>
        <taxon>Zoopagomycota</taxon>
        <taxon>Kickxellomycotina</taxon>
        <taxon>Kickxellomycetes</taxon>
        <taxon>Kickxellales</taxon>
        <taxon>Kickxellaceae</taxon>
        <taxon>Coemansia</taxon>
    </lineage>
</organism>
<sequence>MTAVIDSSKKESAQFLYQGKTTTGGFDPVRSTWAFVNFDGARYDWVAGMMQNCWKLEDIDGKTIAQYIGMSCDRKIRGTVVLHAKVSESLIVLIHLSARLLKYAESK</sequence>
<name>A0A2G5B2D1_COERN</name>
<dbReference type="Proteomes" id="UP000242474">
    <property type="component" value="Unassembled WGS sequence"/>
</dbReference>
<dbReference type="OrthoDB" id="5524801at2759"/>
<protein>
    <submittedName>
        <fullName evidence="1">Uncharacterized protein</fullName>
    </submittedName>
</protein>
<dbReference type="AlphaFoldDB" id="A0A2G5B2D1"/>